<protein>
    <recommendedName>
        <fullName evidence="6">RDD domain-containing protein</fullName>
    </recommendedName>
</protein>
<evidence type="ECO:0000256" key="2">
    <source>
        <dbReference type="ARBA" id="ARBA00022692"/>
    </source>
</evidence>
<dbReference type="Proteomes" id="UP001062901">
    <property type="component" value="Unassembled WGS sequence"/>
</dbReference>
<reference evidence="7" key="1">
    <citation type="submission" date="2013-04" db="EMBL/GenBank/DDBJ databases">
        <title>The genome sequencing project of 58 acetic acid bacteria.</title>
        <authorList>
            <person name="Okamoto-Kainuma A."/>
            <person name="Ishikawa M."/>
            <person name="Umino S."/>
            <person name="Koizumi Y."/>
            <person name="Shiwa Y."/>
            <person name="Yoshikawa H."/>
            <person name="Matsutani M."/>
            <person name="Matsushita K."/>
        </authorList>
    </citation>
    <scope>NUCLEOTIDE SEQUENCE</scope>
    <source>
        <strain evidence="7">DSM 15669</strain>
    </source>
</reference>
<evidence type="ECO:0000313" key="8">
    <source>
        <dbReference type="Proteomes" id="UP001062901"/>
    </source>
</evidence>
<evidence type="ECO:0000256" key="4">
    <source>
        <dbReference type="ARBA" id="ARBA00023136"/>
    </source>
</evidence>
<keyword evidence="8" id="KW-1185">Reference proteome</keyword>
<feature type="transmembrane region" description="Helical" evidence="5">
    <location>
        <begin position="106"/>
        <end position="128"/>
    </location>
</feature>
<organism evidence="7 8">
    <name type="scientific">Saccharibacter floricola DSM 15669</name>
    <dbReference type="NCBI Taxonomy" id="1123227"/>
    <lineage>
        <taxon>Bacteria</taxon>
        <taxon>Pseudomonadati</taxon>
        <taxon>Pseudomonadota</taxon>
        <taxon>Alphaproteobacteria</taxon>
        <taxon>Acetobacterales</taxon>
        <taxon>Acetobacteraceae</taxon>
        <taxon>Saccharibacter</taxon>
    </lineage>
</organism>
<feature type="transmembrane region" description="Helical" evidence="5">
    <location>
        <begin position="6"/>
        <end position="26"/>
    </location>
</feature>
<dbReference type="Pfam" id="PF06271">
    <property type="entry name" value="RDD"/>
    <property type="match status" value="1"/>
</dbReference>
<comment type="subcellular location">
    <subcellularLocation>
        <location evidence="1">Membrane</location>
        <topology evidence="1">Multi-pass membrane protein</topology>
    </subcellularLocation>
</comment>
<keyword evidence="3 5" id="KW-1133">Transmembrane helix</keyword>
<keyword evidence="4 5" id="KW-0472">Membrane</keyword>
<evidence type="ECO:0000256" key="3">
    <source>
        <dbReference type="ARBA" id="ARBA00022989"/>
    </source>
</evidence>
<accession>A0ABQ0NZF9</accession>
<feature type="transmembrane region" description="Helical" evidence="5">
    <location>
        <begin position="57"/>
        <end position="81"/>
    </location>
</feature>
<feature type="domain" description="RDD" evidence="6">
    <location>
        <begin position="4"/>
        <end position="92"/>
    </location>
</feature>
<evidence type="ECO:0000256" key="1">
    <source>
        <dbReference type="ARBA" id="ARBA00004141"/>
    </source>
</evidence>
<evidence type="ECO:0000313" key="7">
    <source>
        <dbReference type="EMBL" id="GBQ06989.1"/>
    </source>
</evidence>
<name>A0ABQ0NZF9_9PROT</name>
<dbReference type="EMBL" id="BAQD01000017">
    <property type="protein sequence ID" value="GBQ06989.1"/>
    <property type="molecule type" value="Genomic_DNA"/>
</dbReference>
<gene>
    <name evidence="7" type="ORF">AA15669_1183</name>
</gene>
<sequence length="132" mass="14920">MALLYGVSFALMVVCFLCEVMTTLIFGRTVGKIIYGISVKDQDGDNASPALSLKRSALAWSVGLGLMLPYLYTICLIISLVHVCRRGASWWDQKLSTYEQFSPYRWWQWVLGIMAYIAPCVVLGIYVVRRLV</sequence>
<evidence type="ECO:0000256" key="5">
    <source>
        <dbReference type="SAM" id="Phobius"/>
    </source>
</evidence>
<keyword evidence="2 5" id="KW-0812">Transmembrane</keyword>
<evidence type="ECO:0000259" key="6">
    <source>
        <dbReference type="Pfam" id="PF06271"/>
    </source>
</evidence>
<dbReference type="InterPro" id="IPR010432">
    <property type="entry name" value="RDD"/>
</dbReference>
<comment type="caution">
    <text evidence="7">The sequence shown here is derived from an EMBL/GenBank/DDBJ whole genome shotgun (WGS) entry which is preliminary data.</text>
</comment>
<proteinExistence type="predicted"/>